<dbReference type="EMBL" id="JBFBVU010000021">
    <property type="protein sequence ID" value="MEV8468020.1"/>
    <property type="molecule type" value="Genomic_DNA"/>
</dbReference>
<evidence type="ECO:0000259" key="4">
    <source>
        <dbReference type="Pfam" id="PF22422"/>
    </source>
</evidence>
<dbReference type="RefSeq" id="WP_366193975.1">
    <property type="nucleotide sequence ID" value="NZ_JBFBVU010000021.1"/>
</dbReference>
<keyword evidence="2" id="KW-0378">Hydrolase</keyword>
<reference evidence="5 6" key="1">
    <citation type="submission" date="2024-07" db="EMBL/GenBank/DDBJ databases">
        <authorList>
            <person name="Kang M."/>
        </authorList>
    </citation>
    <scope>NUCLEOTIDE SEQUENCE [LARGE SCALE GENOMIC DNA]</scope>
    <source>
        <strain evidence="5 6">DFM31</strain>
    </source>
</reference>
<dbReference type="Proteomes" id="UP001553161">
    <property type="component" value="Unassembled WGS sequence"/>
</dbReference>
<dbReference type="Gene3D" id="1.50.10.10">
    <property type="match status" value="1"/>
</dbReference>
<comment type="similarity">
    <text evidence="1">Belongs to the glycosyl hydrolase 63 family.</text>
</comment>
<protein>
    <recommendedName>
        <fullName evidence="4">Mannosylglycerate hydrolase MGH1-like glycoside hydrolase domain-containing protein</fullName>
    </recommendedName>
</protein>
<dbReference type="InterPro" id="IPR008928">
    <property type="entry name" value="6-hairpin_glycosidase_sf"/>
</dbReference>
<dbReference type="InterPro" id="IPR054491">
    <property type="entry name" value="MGH1-like_GH"/>
</dbReference>
<evidence type="ECO:0000313" key="6">
    <source>
        <dbReference type="Proteomes" id="UP001553161"/>
    </source>
</evidence>
<dbReference type="InterPro" id="IPR004888">
    <property type="entry name" value="Glycoside_hydrolase_63"/>
</dbReference>
<keyword evidence="6" id="KW-1185">Reference proteome</keyword>
<proteinExistence type="inferred from homology"/>
<organism evidence="5 6">
    <name type="scientific">Meridianimarinicoccus marinus</name>
    <dbReference type="NCBI Taxonomy" id="3231483"/>
    <lineage>
        <taxon>Bacteria</taxon>
        <taxon>Pseudomonadati</taxon>
        <taxon>Pseudomonadota</taxon>
        <taxon>Alphaproteobacteria</taxon>
        <taxon>Rhodobacterales</taxon>
        <taxon>Paracoccaceae</taxon>
        <taxon>Meridianimarinicoccus</taxon>
    </lineage>
</organism>
<feature type="domain" description="Mannosylglycerate hydrolase MGH1-like glycoside hydrolase" evidence="4">
    <location>
        <begin position="28"/>
        <end position="400"/>
    </location>
</feature>
<name>A0ABV3L8W7_9RHOB</name>
<evidence type="ECO:0000256" key="2">
    <source>
        <dbReference type="ARBA" id="ARBA00022801"/>
    </source>
</evidence>
<dbReference type="SUPFAM" id="SSF48208">
    <property type="entry name" value="Six-hairpin glycosidases"/>
    <property type="match status" value="1"/>
</dbReference>
<evidence type="ECO:0000313" key="5">
    <source>
        <dbReference type="EMBL" id="MEV8468020.1"/>
    </source>
</evidence>
<dbReference type="InterPro" id="IPR012341">
    <property type="entry name" value="6hp_glycosidase-like_sf"/>
</dbReference>
<gene>
    <name evidence="5" type="ORF">AB0T83_14685</name>
</gene>
<sequence>MTHLNETARDILRKNDRGGYTVPTDGLYPYQWNWDSVFAAWGFATFDNDRAWTEVETLFSGQWDDGMVPHIIFHQSDPGYFPGPDVWGTNKTPQTSGISQPPVAATMVRKIYEMDPEAGRARLAALYPRMVAWHRWWHDVRCAPGPACITHPWESGRDNCPDWDVGMANVDGSNVGPYQRRDTGHVDASMRPGKEDYDRYIAILQFGKACGWNHAEIMANGPFLMADPGITFILLRAHRDLIALGQELGEDVSEITGWADALEAAVPSIWNPDLGAYDARDIRTGTWANNLSSAAYLFLYAGIENPDMDAQMQRTWDAVTYGIPSSDPEAAHFDPRRYWRGPMWPVVNSLIALGLKDSGRDADEARLRRETATLIEKSGFYEYFDPVDGTPCGGSNFTWTAAIWLTWAGRD</sequence>
<dbReference type="PANTHER" id="PTHR10412">
    <property type="entry name" value="MANNOSYL-OLIGOSACCHARIDE GLUCOSIDASE"/>
    <property type="match status" value="1"/>
</dbReference>
<comment type="caution">
    <text evidence="5">The sequence shown here is derived from an EMBL/GenBank/DDBJ whole genome shotgun (WGS) entry which is preliminary data.</text>
</comment>
<dbReference type="Pfam" id="PF22422">
    <property type="entry name" value="MGH1-like_GH"/>
    <property type="match status" value="1"/>
</dbReference>
<dbReference type="PANTHER" id="PTHR10412:SF11">
    <property type="entry name" value="MANNOSYL-OLIGOSACCHARIDE GLUCOSIDASE"/>
    <property type="match status" value="1"/>
</dbReference>
<evidence type="ECO:0000256" key="3">
    <source>
        <dbReference type="ARBA" id="ARBA00023295"/>
    </source>
</evidence>
<accession>A0ABV3L8W7</accession>
<evidence type="ECO:0000256" key="1">
    <source>
        <dbReference type="ARBA" id="ARBA00010833"/>
    </source>
</evidence>
<keyword evidence="3" id="KW-0326">Glycosidase</keyword>